<dbReference type="EC" id="2.4.2.19" evidence="4"/>
<dbReference type="SUPFAM" id="SSF54675">
    <property type="entry name" value="Nicotinate/Quinolinate PRTase N-terminal domain-like"/>
    <property type="match status" value="1"/>
</dbReference>
<dbReference type="GO" id="GO:0034213">
    <property type="term" value="P:quinolinate catabolic process"/>
    <property type="evidence" value="ECO:0007669"/>
    <property type="project" value="TreeGrafter"/>
</dbReference>
<dbReference type="AlphaFoldDB" id="A0A6L8W8R6"/>
<reference evidence="12 13" key="1">
    <citation type="submission" date="2019-12" db="EMBL/GenBank/DDBJ databases">
        <title>Snethiella sp. nov. sp. isolated from sea sand.</title>
        <authorList>
            <person name="Kim J."/>
            <person name="Jeong S.E."/>
            <person name="Jung H.S."/>
            <person name="Jeon C.O."/>
        </authorList>
    </citation>
    <scope>NUCLEOTIDE SEQUENCE [LARGE SCALE GENOMIC DNA]</scope>
    <source>
        <strain evidence="12 13">DP05</strain>
    </source>
</reference>
<dbReference type="Proteomes" id="UP000476030">
    <property type="component" value="Unassembled WGS sequence"/>
</dbReference>
<evidence type="ECO:0000259" key="11">
    <source>
        <dbReference type="Pfam" id="PF02749"/>
    </source>
</evidence>
<keyword evidence="5" id="KW-0662">Pyridine nucleotide biosynthesis</keyword>
<evidence type="ECO:0000256" key="1">
    <source>
        <dbReference type="ARBA" id="ARBA00003237"/>
    </source>
</evidence>
<evidence type="ECO:0000256" key="9">
    <source>
        <dbReference type="PIRNR" id="PIRNR006250"/>
    </source>
</evidence>
<dbReference type="InterPro" id="IPR027277">
    <property type="entry name" value="NadC/ModD"/>
</dbReference>
<dbReference type="InterPro" id="IPR013785">
    <property type="entry name" value="Aldolase_TIM"/>
</dbReference>
<keyword evidence="7 9" id="KW-0808">Transferase</keyword>
<evidence type="ECO:0000256" key="8">
    <source>
        <dbReference type="ARBA" id="ARBA00033102"/>
    </source>
</evidence>
<dbReference type="SUPFAM" id="SSF51690">
    <property type="entry name" value="Nicotinate/Quinolinate PRTase C-terminal domain-like"/>
    <property type="match status" value="1"/>
</dbReference>
<comment type="caution">
    <text evidence="12">The sequence shown here is derived from an EMBL/GenBank/DDBJ whole genome shotgun (WGS) entry which is preliminary data.</text>
</comment>
<dbReference type="UniPathway" id="UPA00253">
    <property type="reaction ID" value="UER00331"/>
</dbReference>
<evidence type="ECO:0000256" key="6">
    <source>
        <dbReference type="ARBA" id="ARBA00022676"/>
    </source>
</evidence>
<comment type="similarity">
    <text evidence="3 9">Belongs to the NadC/ModD family.</text>
</comment>
<keyword evidence="6 9" id="KW-0328">Glycosyltransferase</keyword>
<dbReference type="GO" id="GO:0004514">
    <property type="term" value="F:nicotinate-nucleotide diphosphorylase (carboxylating) activity"/>
    <property type="evidence" value="ECO:0007669"/>
    <property type="project" value="UniProtKB-EC"/>
</dbReference>
<dbReference type="Gene3D" id="3.20.20.70">
    <property type="entry name" value="Aldolase class I"/>
    <property type="match status" value="1"/>
</dbReference>
<dbReference type="RefSeq" id="WP_161316021.1">
    <property type="nucleotide sequence ID" value="NZ_WTUW01000002.1"/>
</dbReference>
<protein>
    <recommendedName>
        <fullName evidence="4">nicotinate-nucleotide diphosphorylase (carboxylating)</fullName>
        <ecNumber evidence="4">2.4.2.19</ecNumber>
    </recommendedName>
    <alternativeName>
        <fullName evidence="8">Quinolinate phosphoribosyltransferase [decarboxylating]</fullName>
    </alternativeName>
</protein>
<dbReference type="InterPro" id="IPR022412">
    <property type="entry name" value="Quinolinate_PRibosylTrfase_N"/>
</dbReference>
<dbReference type="InterPro" id="IPR037128">
    <property type="entry name" value="Quinolinate_PRibosylTase_N_sf"/>
</dbReference>
<feature type="domain" description="Quinolinate phosphoribosyl transferase C-terminal" evidence="10">
    <location>
        <begin position="112"/>
        <end position="277"/>
    </location>
</feature>
<dbReference type="InterPro" id="IPR036068">
    <property type="entry name" value="Nicotinate_pribotase-like_C"/>
</dbReference>
<dbReference type="InterPro" id="IPR002638">
    <property type="entry name" value="Quinolinate_PRibosylTrfase_C"/>
</dbReference>
<comment type="pathway">
    <text evidence="2">Cofactor biosynthesis; NAD(+) biosynthesis; nicotinate D-ribonucleotide from quinolinate: step 1/1.</text>
</comment>
<dbReference type="InterPro" id="IPR004393">
    <property type="entry name" value="NadC"/>
</dbReference>
<evidence type="ECO:0000313" key="13">
    <source>
        <dbReference type="Proteomes" id="UP000476030"/>
    </source>
</evidence>
<evidence type="ECO:0000256" key="2">
    <source>
        <dbReference type="ARBA" id="ARBA00004893"/>
    </source>
</evidence>
<dbReference type="NCBIfam" id="TIGR00078">
    <property type="entry name" value="nadC"/>
    <property type="match status" value="1"/>
</dbReference>
<proteinExistence type="inferred from homology"/>
<evidence type="ECO:0000256" key="4">
    <source>
        <dbReference type="ARBA" id="ARBA00011944"/>
    </source>
</evidence>
<keyword evidence="13" id="KW-1185">Reference proteome</keyword>
<dbReference type="GO" id="GO:0005737">
    <property type="term" value="C:cytoplasm"/>
    <property type="evidence" value="ECO:0007669"/>
    <property type="project" value="TreeGrafter"/>
</dbReference>
<sequence length="297" mass="32173">MQINSFMVRPLVEAGLREELSAGDTTGGFLVTNDDPIQSGQIYVKGNGIVCGLLLAEETIRLIEPDAEIEYMAKDGDVVSPGDVLLKITAKTSTFFAIERAALDWVQQLSGIATKTRRYVDLVSHTNVRVTDTRKGWPGLRMIQKYAVRTGGAYNHIFNLSNCVLIKDNHIKSAGGVAEAISAIRSRAQHTFKFEIECETMEMVEEALKCGVEVIMFDNMDLGEMKEALKIVNGRAITEASGGINESTIVPIAETGVDIISVGDITHSVSALDASLDIQDMKPSAIRTIQRLGGAAV</sequence>
<dbReference type="Gene3D" id="3.90.1170.20">
    <property type="entry name" value="Quinolinate phosphoribosyl transferase, N-terminal domain"/>
    <property type="match status" value="1"/>
</dbReference>
<dbReference type="PANTHER" id="PTHR32179:SF3">
    <property type="entry name" value="NICOTINATE-NUCLEOTIDE PYROPHOSPHORYLASE [CARBOXYLATING]"/>
    <property type="match status" value="1"/>
</dbReference>
<accession>A0A6L8W8R6</accession>
<evidence type="ECO:0000259" key="10">
    <source>
        <dbReference type="Pfam" id="PF01729"/>
    </source>
</evidence>
<organism evidence="12 13">
    <name type="scientific">Sneathiella litorea</name>
    <dbReference type="NCBI Taxonomy" id="2606216"/>
    <lineage>
        <taxon>Bacteria</taxon>
        <taxon>Pseudomonadati</taxon>
        <taxon>Pseudomonadota</taxon>
        <taxon>Alphaproteobacteria</taxon>
        <taxon>Sneathiellales</taxon>
        <taxon>Sneathiellaceae</taxon>
        <taxon>Sneathiella</taxon>
    </lineage>
</organism>
<evidence type="ECO:0000256" key="3">
    <source>
        <dbReference type="ARBA" id="ARBA00009400"/>
    </source>
</evidence>
<evidence type="ECO:0000256" key="7">
    <source>
        <dbReference type="ARBA" id="ARBA00022679"/>
    </source>
</evidence>
<dbReference type="GO" id="GO:0009435">
    <property type="term" value="P:NAD+ biosynthetic process"/>
    <property type="evidence" value="ECO:0007669"/>
    <property type="project" value="UniProtKB-UniPathway"/>
</dbReference>
<evidence type="ECO:0000256" key="5">
    <source>
        <dbReference type="ARBA" id="ARBA00022642"/>
    </source>
</evidence>
<feature type="domain" description="Quinolinate phosphoribosyl transferase N-terminal" evidence="11">
    <location>
        <begin position="33"/>
        <end position="110"/>
    </location>
</feature>
<dbReference type="Pfam" id="PF02749">
    <property type="entry name" value="QRPTase_N"/>
    <property type="match status" value="1"/>
</dbReference>
<name>A0A6L8W8R6_9PROT</name>
<gene>
    <name evidence="12" type="primary">nadC</name>
    <name evidence="12" type="ORF">GQE98_12845</name>
</gene>
<dbReference type="PANTHER" id="PTHR32179">
    <property type="entry name" value="NICOTINATE-NUCLEOTIDE PYROPHOSPHORYLASE [CARBOXYLATING]"/>
    <property type="match status" value="1"/>
</dbReference>
<evidence type="ECO:0000313" key="12">
    <source>
        <dbReference type="EMBL" id="MZR31521.1"/>
    </source>
</evidence>
<dbReference type="CDD" id="cd01572">
    <property type="entry name" value="QPRTase"/>
    <property type="match status" value="1"/>
</dbReference>
<comment type="function">
    <text evidence="1">Involved in the catabolism of quinolinic acid (QA).</text>
</comment>
<dbReference type="PIRSF" id="PIRSF006250">
    <property type="entry name" value="NadC_ModD"/>
    <property type="match status" value="1"/>
</dbReference>
<dbReference type="Pfam" id="PF01729">
    <property type="entry name" value="QRPTase_C"/>
    <property type="match status" value="1"/>
</dbReference>
<dbReference type="EMBL" id="WTUW01000002">
    <property type="protein sequence ID" value="MZR31521.1"/>
    <property type="molecule type" value="Genomic_DNA"/>
</dbReference>
<dbReference type="FunFam" id="3.20.20.70:FF:000030">
    <property type="entry name" value="Nicotinate-nucleotide pyrophosphorylase, carboxylating"/>
    <property type="match status" value="1"/>
</dbReference>